<dbReference type="PANTHER" id="PTHR31793">
    <property type="entry name" value="4-HYDROXYBENZOYL-COA THIOESTERASE FAMILY MEMBER"/>
    <property type="match status" value="1"/>
</dbReference>
<evidence type="ECO:0000256" key="1">
    <source>
        <dbReference type="ARBA" id="ARBA00005953"/>
    </source>
</evidence>
<reference evidence="3" key="2">
    <citation type="journal article" date="2022" name="Microbiol. Resour. Announc.">
        <title>Metagenome Sequencing to Explore Phylogenomics of Terrestrial Cyanobacteria.</title>
        <authorList>
            <person name="Ward R.D."/>
            <person name="Stajich J.E."/>
            <person name="Johansen J.R."/>
            <person name="Huntemann M."/>
            <person name="Clum A."/>
            <person name="Foster B."/>
            <person name="Foster B."/>
            <person name="Roux S."/>
            <person name="Palaniappan K."/>
            <person name="Varghese N."/>
            <person name="Mukherjee S."/>
            <person name="Reddy T.B.K."/>
            <person name="Daum C."/>
            <person name="Copeland A."/>
            <person name="Chen I.A."/>
            <person name="Ivanova N.N."/>
            <person name="Kyrpides N.C."/>
            <person name="Shapiro N."/>
            <person name="Eloe-Fadrosh E.A."/>
            <person name="Pietrasiak N."/>
        </authorList>
    </citation>
    <scope>NUCLEOTIDE SEQUENCE</scope>
    <source>
        <strain evidence="3">JT2-VF2</strain>
    </source>
</reference>
<evidence type="ECO:0000313" key="4">
    <source>
        <dbReference type="Proteomes" id="UP000715781"/>
    </source>
</evidence>
<keyword evidence="2" id="KW-0378">Hydrolase</keyword>
<comment type="similarity">
    <text evidence="1">Belongs to the 4-hydroxybenzoyl-CoA thioesterase family.</text>
</comment>
<dbReference type="EMBL" id="JAHHHN010000032">
    <property type="protein sequence ID" value="MBW4565186.1"/>
    <property type="molecule type" value="Genomic_DNA"/>
</dbReference>
<dbReference type="Pfam" id="PF13279">
    <property type="entry name" value="4HBT_2"/>
    <property type="match status" value="1"/>
</dbReference>
<name>A0A951UJL3_9NOST</name>
<dbReference type="Gene3D" id="3.10.129.10">
    <property type="entry name" value="Hotdog Thioesterase"/>
    <property type="match status" value="1"/>
</dbReference>
<dbReference type="CDD" id="cd00586">
    <property type="entry name" value="4HBT"/>
    <property type="match status" value="1"/>
</dbReference>
<dbReference type="Proteomes" id="UP000715781">
    <property type="component" value="Unassembled WGS sequence"/>
</dbReference>
<protein>
    <submittedName>
        <fullName evidence="3">Acyl-CoA thioesterase</fullName>
    </submittedName>
</protein>
<evidence type="ECO:0000313" key="3">
    <source>
        <dbReference type="EMBL" id="MBW4565186.1"/>
    </source>
</evidence>
<sequence length="140" mass="16121">MSFELVSLRLQVRPNDLDSLGHVNNATVLEYLETGRWDWLKHHNLQIKQKIVPVVARIEVNYRKVIILEDVIINTKLEAANKTSLYQANFWQSIEIFQEGNPLVAVEARIQLVFIDSTERTLRTLQEFLAGASNSSNFIN</sequence>
<dbReference type="AlphaFoldDB" id="A0A951UJL3"/>
<accession>A0A951UJL3</accession>
<dbReference type="InterPro" id="IPR029069">
    <property type="entry name" value="HotDog_dom_sf"/>
</dbReference>
<organism evidence="3 4">
    <name type="scientific">Mojavia pulchra JT2-VF2</name>
    <dbReference type="NCBI Taxonomy" id="287848"/>
    <lineage>
        <taxon>Bacteria</taxon>
        <taxon>Bacillati</taxon>
        <taxon>Cyanobacteriota</taxon>
        <taxon>Cyanophyceae</taxon>
        <taxon>Nostocales</taxon>
        <taxon>Nostocaceae</taxon>
    </lineage>
</organism>
<reference evidence="3" key="1">
    <citation type="submission" date="2021-05" db="EMBL/GenBank/DDBJ databases">
        <authorList>
            <person name="Pietrasiak N."/>
            <person name="Ward R."/>
            <person name="Stajich J.E."/>
            <person name="Kurbessoian T."/>
        </authorList>
    </citation>
    <scope>NUCLEOTIDE SEQUENCE</scope>
    <source>
        <strain evidence="3">JT2-VF2</strain>
    </source>
</reference>
<gene>
    <name evidence="3" type="ORF">KME32_29650</name>
</gene>
<proteinExistence type="inferred from homology"/>
<comment type="caution">
    <text evidence="3">The sequence shown here is derived from an EMBL/GenBank/DDBJ whole genome shotgun (WGS) entry which is preliminary data.</text>
</comment>
<dbReference type="PANTHER" id="PTHR31793:SF27">
    <property type="entry name" value="NOVEL THIOESTERASE SUPERFAMILY DOMAIN AND SAPOSIN A-TYPE DOMAIN CONTAINING PROTEIN (0610012H03RIK)"/>
    <property type="match status" value="1"/>
</dbReference>
<dbReference type="InterPro" id="IPR050563">
    <property type="entry name" value="4-hydroxybenzoyl-CoA_TE"/>
</dbReference>
<dbReference type="GO" id="GO:0047617">
    <property type="term" value="F:fatty acyl-CoA hydrolase activity"/>
    <property type="evidence" value="ECO:0007669"/>
    <property type="project" value="TreeGrafter"/>
</dbReference>
<evidence type="ECO:0000256" key="2">
    <source>
        <dbReference type="ARBA" id="ARBA00022801"/>
    </source>
</evidence>
<dbReference type="SUPFAM" id="SSF54637">
    <property type="entry name" value="Thioesterase/thiol ester dehydrase-isomerase"/>
    <property type="match status" value="1"/>
</dbReference>